<dbReference type="Gene3D" id="1.10.472.60">
    <property type="entry name" value="putative protein disulfide isomerase domain"/>
    <property type="match status" value="1"/>
</dbReference>
<proteinExistence type="predicted"/>
<protein>
    <submittedName>
        <fullName evidence="1">DsbA family protein</fullName>
    </submittedName>
</protein>
<keyword evidence="2" id="KW-1185">Reference proteome</keyword>
<dbReference type="PANTHER" id="PTHR13887">
    <property type="entry name" value="GLUTATHIONE S-TRANSFERASE KAPPA"/>
    <property type="match status" value="1"/>
</dbReference>
<name>A0A4Q5LR18_9SPHI</name>
<dbReference type="Proteomes" id="UP000293331">
    <property type="component" value="Unassembled WGS sequence"/>
</dbReference>
<dbReference type="InterPro" id="IPR036249">
    <property type="entry name" value="Thioredoxin-like_sf"/>
</dbReference>
<dbReference type="OrthoDB" id="9813770at2"/>
<evidence type="ECO:0000313" key="1">
    <source>
        <dbReference type="EMBL" id="RYU91905.1"/>
    </source>
</evidence>
<dbReference type="CDD" id="cd03025">
    <property type="entry name" value="DsbA_FrnE_like"/>
    <property type="match status" value="1"/>
</dbReference>
<evidence type="ECO:0000313" key="2">
    <source>
        <dbReference type="Proteomes" id="UP000293331"/>
    </source>
</evidence>
<dbReference type="RefSeq" id="WP_129874635.1">
    <property type="nucleotide sequence ID" value="NZ_SEWG01000001.1"/>
</dbReference>
<dbReference type="SUPFAM" id="SSF52833">
    <property type="entry name" value="Thioredoxin-like"/>
    <property type="match status" value="1"/>
</dbReference>
<sequence length="304" mass="34580">MESNNPLLCDYETGTCEMPGLGTINEDTLIYDKKQKPVQITYFTDPICSSCWGIEPQLRKLKLEYGAYINIEYRMGGLLPSWDGFNGGGITKPSDVAHHWDEASRYYQMPIDGNVWLEDPLDSSYPPSIAFIAAKMQNDAKADKFLRRIKEMVFTEKKNIAKWENLYQAALQTGLDAERFKQDFEGEAKRLFQADLNFARTMGVRGFPTLFFANDGGEQQILKGFKAYEHFEQMVKDLYPGAKKAMIDTDASAVFEYYPTLTTKEFSVITDDTLEASRKILQGLANDGLLEKVATRNGDLWKKK</sequence>
<reference evidence="1 2" key="1">
    <citation type="submission" date="2019-02" db="EMBL/GenBank/DDBJ databases">
        <title>Bacterial novel species Mucilaginibacter sp. 17JY9-4 isolated from soil.</title>
        <authorList>
            <person name="Jung H.-Y."/>
        </authorList>
    </citation>
    <scope>NUCLEOTIDE SEQUENCE [LARGE SCALE GENOMIC DNA]</scope>
    <source>
        <strain evidence="1 2">17JY9-4</strain>
    </source>
</reference>
<accession>A0A4Q5LR18</accession>
<dbReference type="Gene3D" id="3.40.30.10">
    <property type="entry name" value="Glutaredoxin"/>
    <property type="match status" value="1"/>
</dbReference>
<organism evidence="1 2">
    <name type="scientific">Mucilaginibacter terrigena</name>
    <dbReference type="NCBI Taxonomy" id="2492395"/>
    <lineage>
        <taxon>Bacteria</taxon>
        <taxon>Pseudomonadati</taxon>
        <taxon>Bacteroidota</taxon>
        <taxon>Sphingobacteriia</taxon>
        <taxon>Sphingobacteriales</taxon>
        <taxon>Sphingobacteriaceae</taxon>
        <taxon>Mucilaginibacter</taxon>
    </lineage>
</organism>
<dbReference type="Pfam" id="PF13743">
    <property type="entry name" value="Thioredoxin_5"/>
    <property type="match status" value="1"/>
</dbReference>
<gene>
    <name evidence="1" type="ORF">EWM62_00225</name>
</gene>
<dbReference type="AlphaFoldDB" id="A0A4Q5LR18"/>
<dbReference type="EMBL" id="SEWG01000001">
    <property type="protein sequence ID" value="RYU91905.1"/>
    <property type="molecule type" value="Genomic_DNA"/>
</dbReference>
<comment type="caution">
    <text evidence="1">The sequence shown here is derived from an EMBL/GenBank/DDBJ whole genome shotgun (WGS) entry which is preliminary data.</text>
</comment>